<accession>A0A0C3CRT1</accession>
<dbReference type="AlphaFoldDB" id="A0A0C3CRT1"/>
<gene>
    <name evidence="1" type="ORF">M413DRAFT_259376</name>
</gene>
<protein>
    <submittedName>
        <fullName evidence="1">Uncharacterized protein</fullName>
    </submittedName>
</protein>
<reference evidence="2" key="2">
    <citation type="submission" date="2015-01" db="EMBL/GenBank/DDBJ databases">
        <title>Evolutionary Origins and Diversification of the Mycorrhizal Mutualists.</title>
        <authorList>
            <consortium name="DOE Joint Genome Institute"/>
            <consortium name="Mycorrhizal Genomics Consortium"/>
            <person name="Kohler A."/>
            <person name="Kuo A."/>
            <person name="Nagy L.G."/>
            <person name="Floudas D."/>
            <person name="Copeland A."/>
            <person name="Barry K.W."/>
            <person name="Cichocki N."/>
            <person name="Veneault-Fourrey C."/>
            <person name="LaButti K."/>
            <person name="Lindquist E.A."/>
            <person name="Lipzen A."/>
            <person name="Lundell T."/>
            <person name="Morin E."/>
            <person name="Murat C."/>
            <person name="Riley R."/>
            <person name="Ohm R."/>
            <person name="Sun H."/>
            <person name="Tunlid A."/>
            <person name="Henrissat B."/>
            <person name="Grigoriev I.V."/>
            <person name="Hibbett D.S."/>
            <person name="Martin F."/>
        </authorList>
    </citation>
    <scope>NUCLEOTIDE SEQUENCE [LARGE SCALE GENOMIC DNA]</scope>
    <source>
        <strain evidence="2">h7</strain>
    </source>
</reference>
<name>A0A0C3CRT1_HEBCY</name>
<keyword evidence="2" id="KW-1185">Reference proteome</keyword>
<proteinExistence type="predicted"/>
<reference evidence="1 2" key="1">
    <citation type="submission" date="2014-04" db="EMBL/GenBank/DDBJ databases">
        <authorList>
            <consortium name="DOE Joint Genome Institute"/>
            <person name="Kuo A."/>
            <person name="Gay G."/>
            <person name="Dore J."/>
            <person name="Kohler A."/>
            <person name="Nagy L.G."/>
            <person name="Floudas D."/>
            <person name="Copeland A."/>
            <person name="Barry K.W."/>
            <person name="Cichocki N."/>
            <person name="Veneault-Fourrey C."/>
            <person name="LaButti K."/>
            <person name="Lindquist E.A."/>
            <person name="Lipzen A."/>
            <person name="Lundell T."/>
            <person name="Morin E."/>
            <person name="Murat C."/>
            <person name="Sun H."/>
            <person name="Tunlid A."/>
            <person name="Henrissat B."/>
            <person name="Grigoriev I.V."/>
            <person name="Hibbett D.S."/>
            <person name="Martin F."/>
            <person name="Nordberg H.P."/>
            <person name="Cantor M.N."/>
            <person name="Hua S.X."/>
        </authorList>
    </citation>
    <scope>NUCLEOTIDE SEQUENCE [LARGE SCALE GENOMIC DNA]</scope>
    <source>
        <strain evidence="2">h7</strain>
    </source>
</reference>
<evidence type="ECO:0000313" key="2">
    <source>
        <dbReference type="Proteomes" id="UP000053424"/>
    </source>
</evidence>
<evidence type="ECO:0000313" key="1">
    <source>
        <dbReference type="EMBL" id="KIM46586.1"/>
    </source>
</evidence>
<organism evidence="1 2">
    <name type="scientific">Hebeloma cylindrosporum</name>
    <dbReference type="NCBI Taxonomy" id="76867"/>
    <lineage>
        <taxon>Eukaryota</taxon>
        <taxon>Fungi</taxon>
        <taxon>Dikarya</taxon>
        <taxon>Basidiomycota</taxon>
        <taxon>Agaricomycotina</taxon>
        <taxon>Agaricomycetes</taxon>
        <taxon>Agaricomycetidae</taxon>
        <taxon>Agaricales</taxon>
        <taxon>Agaricineae</taxon>
        <taxon>Hymenogastraceae</taxon>
        <taxon>Hebeloma</taxon>
    </lineage>
</organism>
<dbReference type="EMBL" id="KN831770">
    <property type="protein sequence ID" value="KIM46586.1"/>
    <property type="molecule type" value="Genomic_DNA"/>
</dbReference>
<dbReference type="Proteomes" id="UP000053424">
    <property type="component" value="Unassembled WGS sequence"/>
</dbReference>
<dbReference type="HOGENOM" id="CLU_1384320_0_0_1"/>
<sequence length="197" mass="22846">MTPIRHQINLIVPSSSTSFVRLPSAQQRKICLGHTAEKIRRSLYFIWIYNVVPLCLPSHTSCHRKNISAFVRRLFLDLNPSYRQGAYCMHLRHVARYAGRGHRGNAENDDPDSQLLQYIGPNSTIVRQVNLPFSLVQRYRTGPFRTDLRVGGLCKCQRFRRAKRSSSSYHQSSLYSWPPDKTIAAYNLRYLSRHSCH</sequence>